<keyword evidence="1" id="KW-1133">Transmembrane helix</keyword>
<name>A0A951PTT5_9CYAN</name>
<dbReference type="Proteomes" id="UP000753908">
    <property type="component" value="Unassembled WGS sequence"/>
</dbReference>
<keyword evidence="1" id="KW-0812">Transmembrane</keyword>
<gene>
    <name evidence="2" type="ORF">KME25_30685</name>
</gene>
<accession>A0A951PTT5</accession>
<organism evidence="2 3">
    <name type="scientific">Symplocastrum torsivum CPER-KK1</name>
    <dbReference type="NCBI Taxonomy" id="450513"/>
    <lineage>
        <taxon>Bacteria</taxon>
        <taxon>Bacillati</taxon>
        <taxon>Cyanobacteriota</taxon>
        <taxon>Cyanophyceae</taxon>
        <taxon>Oscillatoriophycideae</taxon>
        <taxon>Oscillatoriales</taxon>
        <taxon>Microcoleaceae</taxon>
        <taxon>Symplocastrum</taxon>
    </lineage>
</organism>
<comment type="caution">
    <text evidence="2">The sequence shown here is derived from an EMBL/GenBank/DDBJ whole genome shotgun (WGS) entry which is preliminary data.</text>
</comment>
<evidence type="ECO:0000313" key="3">
    <source>
        <dbReference type="Proteomes" id="UP000753908"/>
    </source>
</evidence>
<feature type="transmembrane region" description="Helical" evidence="1">
    <location>
        <begin position="69"/>
        <end position="91"/>
    </location>
</feature>
<evidence type="ECO:0000256" key="1">
    <source>
        <dbReference type="SAM" id="Phobius"/>
    </source>
</evidence>
<reference evidence="2" key="2">
    <citation type="journal article" date="2022" name="Microbiol. Resour. Announc.">
        <title>Metagenome Sequencing to Explore Phylogenomics of Terrestrial Cyanobacteria.</title>
        <authorList>
            <person name="Ward R.D."/>
            <person name="Stajich J.E."/>
            <person name="Johansen J.R."/>
            <person name="Huntemann M."/>
            <person name="Clum A."/>
            <person name="Foster B."/>
            <person name="Foster B."/>
            <person name="Roux S."/>
            <person name="Palaniappan K."/>
            <person name="Varghese N."/>
            <person name="Mukherjee S."/>
            <person name="Reddy T.B.K."/>
            <person name="Daum C."/>
            <person name="Copeland A."/>
            <person name="Chen I.A."/>
            <person name="Ivanova N.N."/>
            <person name="Kyrpides N.C."/>
            <person name="Shapiro N."/>
            <person name="Eloe-Fadrosh E.A."/>
            <person name="Pietrasiak N."/>
        </authorList>
    </citation>
    <scope>NUCLEOTIDE SEQUENCE</scope>
    <source>
        <strain evidence="2">CPER-KK1</strain>
    </source>
</reference>
<protein>
    <submittedName>
        <fullName evidence="2">Uncharacterized protein</fullName>
    </submittedName>
</protein>
<dbReference type="EMBL" id="JAHHIF010000070">
    <property type="protein sequence ID" value="MBW4548739.1"/>
    <property type="molecule type" value="Genomic_DNA"/>
</dbReference>
<reference evidence="2" key="1">
    <citation type="submission" date="2021-05" db="EMBL/GenBank/DDBJ databases">
        <authorList>
            <person name="Pietrasiak N."/>
            <person name="Ward R."/>
            <person name="Stajich J.E."/>
            <person name="Kurbessoian T."/>
        </authorList>
    </citation>
    <scope>NUCLEOTIDE SEQUENCE</scope>
    <source>
        <strain evidence="2">CPER-KK1</strain>
    </source>
</reference>
<evidence type="ECO:0000313" key="2">
    <source>
        <dbReference type="EMBL" id="MBW4548739.1"/>
    </source>
</evidence>
<sequence>MQELTSNLEPGNPDGHTVLRYLVEAKQMPLEVAIERVYKAVGKYAAEYRSDQNKLITGIVVTGILGLPVFFPFGVPSLLVAGAIGASAVSWQELGTMRDRLKPEYLCLKNSVLLEQFIKWLAEEIKKRRGHGIDAPTTFQADAITTANILSAYEHTVFSVAQGEHLENNASDPILALFVVKLRQSTNQLPSWVMEAFCHLEQAEAQRSTHLEAAYGYMFGNLSQSPVGQNTRLGAVEVTAQNMEGENRLGKHQQN</sequence>
<dbReference type="AlphaFoldDB" id="A0A951PTT5"/>
<proteinExistence type="predicted"/>
<keyword evidence="1" id="KW-0472">Membrane</keyword>